<dbReference type="GO" id="GO:0005737">
    <property type="term" value="C:cytoplasm"/>
    <property type="evidence" value="ECO:0007669"/>
    <property type="project" value="UniProtKB-SubCell"/>
</dbReference>
<evidence type="ECO:0000256" key="4">
    <source>
        <dbReference type="ARBA" id="ARBA00023069"/>
    </source>
</evidence>
<dbReference type="EMBL" id="CP012333">
    <property type="protein sequence ID" value="AKV01272.1"/>
    <property type="molecule type" value="Genomic_DNA"/>
</dbReference>
<dbReference type="Gene3D" id="2.60.40.10">
    <property type="entry name" value="Immunoglobulins"/>
    <property type="match status" value="1"/>
</dbReference>
<feature type="domain" description="HYDIN/VesB/CFA65-like Ig-like" evidence="7">
    <location>
        <begin position="301"/>
        <end position="390"/>
    </location>
</feature>
<sequence length="462" mass="47999">MVAVGVLGARDATAACEANSLTCAVVPAELHAKIKDKLPTELDSGWVEKGSIKVRTRFSVDPVGGEPLVSVDMPRGALLEVSWPEKGVLTVKPVTSGEASGTMNVHYTLKPHLEASIYGIGNDHDANSLLNMVSGASFNDDSRGSAPILPWGFRAASVQTTAPDLDQSTIFGVSFYTLGVDYGTAEGMLYVQASTRPTFSFVTKEVRLDSETVTTDGGAAKITVADLDGVDVVGHVTGELGYSGTLKMRPVVTVDSVYGVPTYGLGDFGFTAVSKDYVGEPQKVAFDAAVFHIPLANVKVPSKGVDFGTVKAGKQAEKSIKITNTGELGAILTFTSSDPQFSVPKDSVQVGSKGDYDLAVKLKPANDGSASATITVKSNDPDSPEQTFRVGANGASLDSDDDSDSPGHRGNGVDRLGDLPMPSSGCSVASTHRASGFGWAGLGAGLGLAALVARRSRHSSRP</sequence>
<keyword evidence="3" id="KW-0963">Cytoplasm</keyword>
<dbReference type="InterPro" id="IPR013783">
    <property type="entry name" value="Ig-like_fold"/>
</dbReference>
<keyword evidence="4" id="KW-0969">Cilium</keyword>
<proteinExistence type="predicted"/>
<evidence type="ECO:0000256" key="2">
    <source>
        <dbReference type="ARBA" id="ARBA00004496"/>
    </source>
</evidence>
<evidence type="ECO:0000256" key="1">
    <source>
        <dbReference type="ARBA" id="ARBA00004138"/>
    </source>
</evidence>
<organism evidence="8 9">
    <name type="scientific">Labilithrix luteola</name>
    <dbReference type="NCBI Taxonomy" id="1391654"/>
    <lineage>
        <taxon>Bacteria</taxon>
        <taxon>Pseudomonadati</taxon>
        <taxon>Myxococcota</taxon>
        <taxon>Polyangia</taxon>
        <taxon>Polyangiales</taxon>
        <taxon>Labilitrichaceae</taxon>
        <taxon>Labilithrix</taxon>
    </lineage>
</organism>
<dbReference type="RefSeq" id="WP_205633906.1">
    <property type="nucleotide sequence ID" value="NZ_CP012333.1"/>
</dbReference>
<comment type="subcellular location">
    <subcellularLocation>
        <location evidence="1">Cell projection</location>
        <location evidence="1">Cilium</location>
    </subcellularLocation>
    <subcellularLocation>
        <location evidence="2">Cytoplasm</location>
    </subcellularLocation>
</comment>
<dbReference type="Proteomes" id="UP000064967">
    <property type="component" value="Chromosome"/>
</dbReference>
<evidence type="ECO:0000256" key="3">
    <source>
        <dbReference type="ARBA" id="ARBA00022490"/>
    </source>
</evidence>
<keyword evidence="9" id="KW-1185">Reference proteome</keyword>
<evidence type="ECO:0000256" key="6">
    <source>
        <dbReference type="SAM" id="MobiDB-lite"/>
    </source>
</evidence>
<dbReference type="AlphaFoldDB" id="A0A0K1Q6K3"/>
<accession>A0A0K1Q6K3</accession>
<dbReference type="InterPro" id="IPR053879">
    <property type="entry name" value="HYDIN_VesB_CFA65-like_Ig"/>
</dbReference>
<dbReference type="NCBIfam" id="NF012200">
    <property type="entry name" value="choice_anch_D"/>
    <property type="match status" value="1"/>
</dbReference>
<gene>
    <name evidence="8" type="ORF">AKJ09_07935</name>
</gene>
<evidence type="ECO:0000313" key="9">
    <source>
        <dbReference type="Proteomes" id="UP000064967"/>
    </source>
</evidence>
<name>A0A0K1Q6K3_9BACT</name>
<evidence type="ECO:0000256" key="5">
    <source>
        <dbReference type="ARBA" id="ARBA00023273"/>
    </source>
</evidence>
<evidence type="ECO:0000259" key="7">
    <source>
        <dbReference type="Pfam" id="PF22544"/>
    </source>
</evidence>
<keyword evidence="5" id="KW-0966">Cell projection</keyword>
<dbReference type="KEGG" id="llu:AKJ09_07935"/>
<reference evidence="8 9" key="1">
    <citation type="submission" date="2015-08" db="EMBL/GenBank/DDBJ databases">
        <authorList>
            <person name="Babu N.S."/>
            <person name="Beckwith C.J."/>
            <person name="Beseler K.G."/>
            <person name="Brison A."/>
            <person name="Carone J.V."/>
            <person name="Caskin T.P."/>
            <person name="Diamond M."/>
            <person name="Durham M.E."/>
            <person name="Foxe J.M."/>
            <person name="Go M."/>
            <person name="Henderson B.A."/>
            <person name="Jones I.B."/>
            <person name="McGettigan J.A."/>
            <person name="Micheletti S.J."/>
            <person name="Nasrallah M.E."/>
            <person name="Ortiz D."/>
            <person name="Piller C.R."/>
            <person name="Privatt S.R."/>
            <person name="Schneider S.L."/>
            <person name="Sharp S."/>
            <person name="Smith T.C."/>
            <person name="Stanton J.D."/>
            <person name="Ullery H.E."/>
            <person name="Wilson R.J."/>
            <person name="Serrano M.G."/>
            <person name="Buck G."/>
            <person name="Lee V."/>
            <person name="Wang Y."/>
            <person name="Carvalho R."/>
            <person name="Voegtly L."/>
            <person name="Shi R."/>
            <person name="Duckworth R."/>
            <person name="Johnson A."/>
            <person name="Loviza R."/>
            <person name="Walstead R."/>
            <person name="Shah Z."/>
            <person name="Kiflezghi M."/>
            <person name="Wade K."/>
            <person name="Ball S.L."/>
            <person name="Bradley K.W."/>
            <person name="Asai D.J."/>
            <person name="Bowman C.A."/>
            <person name="Russell D.A."/>
            <person name="Pope W.H."/>
            <person name="Jacobs-Sera D."/>
            <person name="Hendrix R.W."/>
            <person name="Hatfull G.F."/>
        </authorList>
    </citation>
    <scope>NUCLEOTIDE SEQUENCE [LARGE SCALE GENOMIC DNA]</scope>
    <source>
        <strain evidence="8 9">DSM 27648</strain>
    </source>
</reference>
<protein>
    <recommendedName>
        <fullName evidence="7">HYDIN/VesB/CFA65-like Ig-like domain-containing protein</fullName>
    </recommendedName>
</protein>
<dbReference type="Pfam" id="PF22544">
    <property type="entry name" value="HYDIN_VesB_CFA65-like_Ig"/>
    <property type="match status" value="1"/>
</dbReference>
<evidence type="ECO:0000313" key="8">
    <source>
        <dbReference type="EMBL" id="AKV01272.1"/>
    </source>
</evidence>
<feature type="region of interest" description="Disordered" evidence="6">
    <location>
        <begin position="370"/>
        <end position="419"/>
    </location>
</feature>
<feature type="compositionally biased region" description="Basic and acidic residues" evidence="6">
    <location>
        <begin position="405"/>
        <end position="417"/>
    </location>
</feature>